<keyword evidence="9" id="KW-0464">Manganese</keyword>
<comment type="cofactor">
    <cofactor evidence="1">
        <name>Mn(2+)</name>
        <dbReference type="ChEBI" id="CHEBI:29035"/>
    </cofactor>
</comment>
<evidence type="ECO:0000259" key="11">
    <source>
        <dbReference type="PROSITE" id="PS50975"/>
    </source>
</evidence>
<feature type="domain" description="ATP-grasp" evidence="11">
    <location>
        <begin position="131"/>
        <end position="315"/>
    </location>
</feature>
<protein>
    <recommendedName>
        <fullName evidence="10">Glutathione synthetase</fullName>
        <ecNumber evidence="10">6.3.2.3</ecNumber>
    </recommendedName>
    <alternativeName>
        <fullName evidence="10">GSH synthetase</fullName>
        <shortName evidence="10">GSH-S</shortName>
        <shortName evidence="10">GSHase</shortName>
    </alternativeName>
    <alternativeName>
        <fullName evidence="10">Glutathione synthase</fullName>
    </alternativeName>
</protein>
<evidence type="ECO:0000313" key="12">
    <source>
        <dbReference type="EMBL" id="MFC3229980.1"/>
    </source>
</evidence>
<dbReference type="PROSITE" id="PS50975">
    <property type="entry name" value="ATP_GRASP"/>
    <property type="match status" value="1"/>
</dbReference>
<reference evidence="13" key="1">
    <citation type="journal article" date="2019" name="Int. J. Syst. Evol. Microbiol.">
        <title>The Global Catalogue of Microorganisms (GCM) 10K type strain sequencing project: providing services to taxonomists for standard genome sequencing and annotation.</title>
        <authorList>
            <consortium name="The Broad Institute Genomics Platform"/>
            <consortium name="The Broad Institute Genome Sequencing Center for Infectious Disease"/>
            <person name="Wu L."/>
            <person name="Ma J."/>
        </authorList>
    </citation>
    <scope>NUCLEOTIDE SEQUENCE [LARGE SCALE GENOMIC DNA]</scope>
    <source>
        <strain evidence="13">KCTC 42964</strain>
    </source>
</reference>
<dbReference type="InterPro" id="IPR004218">
    <property type="entry name" value="GSHS_ATP-bd"/>
</dbReference>
<keyword evidence="8" id="KW-0460">Magnesium</keyword>
<dbReference type="Gene3D" id="3.30.470.20">
    <property type="entry name" value="ATP-grasp fold, B domain"/>
    <property type="match status" value="1"/>
</dbReference>
<evidence type="ECO:0000256" key="6">
    <source>
        <dbReference type="ARBA" id="ARBA00022741"/>
    </source>
</evidence>
<evidence type="ECO:0000256" key="2">
    <source>
        <dbReference type="ARBA" id="ARBA00001946"/>
    </source>
</evidence>
<evidence type="ECO:0000313" key="13">
    <source>
        <dbReference type="Proteomes" id="UP001595528"/>
    </source>
</evidence>
<dbReference type="Gene3D" id="3.30.1490.20">
    <property type="entry name" value="ATP-grasp fold, A domain"/>
    <property type="match status" value="1"/>
</dbReference>
<dbReference type="Pfam" id="PF02955">
    <property type="entry name" value="GSH-S_ATP"/>
    <property type="match status" value="1"/>
</dbReference>
<dbReference type="InterPro" id="IPR004215">
    <property type="entry name" value="GSHS_N"/>
</dbReference>
<comment type="caution">
    <text evidence="12">The sequence shown here is derived from an EMBL/GenBank/DDBJ whole genome shotgun (WGS) entry which is preliminary data.</text>
</comment>
<proteinExistence type="inferred from homology"/>
<evidence type="ECO:0000256" key="4">
    <source>
        <dbReference type="ARBA" id="ARBA00022684"/>
    </source>
</evidence>
<comment type="cofactor">
    <cofactor evidence="2">
        <name>Mg(2+)</name>
        <dbReference type="ChEBI" id="CHEBI:18420"/>
    </cofactor>
</comment>
<keyword evidence="4 10" id="KW-0317">Glutathione biosynthesis</keyword>
<keyword evidence="6 10" id="KW-0547">Nucleotide-binding</keyword>
<dbReference type="EC" id="6.3.2.3" evidence="10"/>
<dbReference type="NCBIfam" id="NF003573">
    <property type="entry name" value="PRK05246.1"/>
    <property type="match status" value="1"/>
</dbReference>
<dbReference type="EMBL" id="JBHRTR010000035">
    <property type="protein sequence ID" value="MFC3229980.1"/>
    <property type="molecule type" value="Genomic_DNA"/>
</dbReference>
<sequence>MGLAVAIQMDPIEGIDIDADSTFVLALEAQNRGHRLWHYLPRDLSFRRDPGSPAGLVQARARPLEVRREKGRHFSLGPAELLDLATMDVVLLRQDPPFDMAYITTTHVLEHIHPRTLVVNDPASVRNAPEKLFVTQFPGLMPPTLISADPAAIREFRAEHRDIIVKPLYGNGGAGVFHLRPEDENLGALLEMFTERGREPVIVQRYLPEVRQGDKRIILVEGEPVGAINRVPAEGEARSNMHVGGKPLRAELTAREREICTAIGPTLREAGLTFVGIDVIGDWLTEINVTSPTGLQEVNRYDGVVLEARIWDAIEARRAAQAAA</sequence>
<comment type="pathway">
    <text evidence="10">Sulfur metabolism; glutathione biosynthesis; glutathione from L-cysteine and L-glutamate: step 2/2.</text>
</comment>
<comment type="similarity">
    <text evidence="10">Belongs to the prokaryotic GSH synthase family.</text>
</comment>
<dbReference type="SUPFAM" id="SSF56059">
    <property type="entry name" value="Glutathione synthetase ATP-binding domain-like"/>
    <property type="match status" value="1"/>
</dbReference>
<evidence type="ECO:0000256" key="5">
    <source>
        <dbReference type="ARBA" id="ARBA00022723"/>
    </source>
</evidence>
<name>A0ABV7L6I8_9PROT</name>
<keyword evidence="5" id="KW-0479">Metal-binding</keyword>
<dbReference type="GO" id="GO:0004363">
    <property type="term" value="F:glutathione synthase activity"/>
    <property type="evidence" value="ECO:0007669"/>
    <property type="project" value="UniProtKB-EC"/>
</dbReference>
<dbReference type="Pfam" id="PF02951">
    <property type="entry name" value="GSH-S_N"/>
    <property type="match status" value="1"/>
</dbReference>
<dbReference type="InterPro" id="IPR006284">
    <property type="entry name" value="Glut_synth_pro"/>
</dbReference>
<keyword evidence="7 10" id="KW-0067">ATP-binding</keyword>
<comment type="catalytic activity">
    <reaction evidence="10">
        <text>gamma-L-glutamyl-L-cysteine + glycine + ATP = glutathione + ADP + phosphate + H(+)</text>
        <dbReference type="Rhea" id="RHEA:13557"/>
        <dbReference type="ChEBI" id="CHEBI:15378"/>
        <dbReference type="ChEBI" id="CHEBI:30616"/>
        <dbReference type="ChEBI" id="CHEBI:43474"/>
        <dbReference type="ChEBI" id="CHEBI:57305"/>
        <dbReference type="ChEBI" id="CHEBI:57925"/>
        <dbReference type="ChEBI" id="CHEBI:58173"/>
        <dbReference type="ChEBI" id="CHEBI:456216"/>
        <dbReference type="EC" id="6.3.2.3"/>
    </reaction>
</comment>
<dbReference type="InterPro" id="IPR013815">
    <property type="entry name" value="ATP_grasp_subdomain_1"/>
</dbReference>
<evidence type="ECO:0000256" key="7">
    <source>
        <dbReference type="ARBA" id="ARBA00022840"/>
    </source>
</evidence>
<accession>A0ABV7L6I8</accession>
<dbReference type="NCBIfam" id="TIGR01380">
    <property type="entry name" value="glut_syn"/>
    <property type="match status" value="1"/>
</dbReference>
<dbReference type="Gene3D" id="3.40.50.20">
    <property type="match status" value="1"/>
</dbReference>
<dbReference type="PANTHER" id="PTHR21621:SF4">
    <property type="entry name" value="GLUTATHIONE SYNTHETASE"/>
    <property type="match status" value="1"/>
</dbReference>
<keyword evidence="13" id="KW-1185">Reference proteome</keyword>
<evidence type="ECO:0000256" key="3">
    <source>
        <dbReference type="ARBA" id="ARBA00022598"/>
    </source>
</evidence>
<dbReference type="Proteomes" id="UP001595528">
    <property type="component" value="Unassembled WGS sequence"/>
</dbReference>
<evidence type="ECO:0000256" key="9">
    <source>
        <dbReference type="ARBA" id="ARBA00023211"/>
    </source>
</evidence>
<evidence type="ECO:0000256" key="8">
    <source>
        <dbReference type="ARBA" id="ARBA00022842"/>
    </source>
</evidence>
<dbReference type="HAMAP" id="MF_00162">
    <property type="entry name" value="GSH_S"/>
    <property type="match status" value="1"/>
</dbReference>
<dbReference type="PANTHER" id="PTHR21621">
    <property type="entry name" value="RIBOSOMAL PROTEIN S6 MODIFICATION PROTEIN"/>
    <property type="match status" value="1"/>
</dbReference>
<gene>
    <name evidence="10 12" type="primary">gshB</name>
    <name evidence="12" type="ORF">ACFOGJ_22205</name>
</gene>
<dbReference type="InterPro" id="IPR011761">
    <property type="entry name" value="ATP-grasp"/>
</dbReference>
<evidence type="ECO:0000256" key="10">
    <source>
        <dbReference type="HAMAP-Rule" id="MF_00162"/>
    </source>
</evidence>
<dbReference type="InterPro" id="IPR016185">
    <property type="entry name" value="PreATP-grasp_dom_sf"/>
</dbReference>
<organism evidence="12 13">
    <name type="scientific">Marinibaculum pumilum</name>
    <dbReference type="NCBI Taxonomy" id="1766165"/>
    <lineage>
        <taxon>Bacteria</taxon>
        <taxon>Pseudomonadati</taxon>
        <taxon>Pseudomonadota</taxon>
        <taxon>Alphaproteobacteria</taxon>
        <taxon>Rhodospirillales</taxon>
        <taxon>Rhodospirillaceae</taxon>
        <taxon>Marinibaculum</taxon>
    </lineage>
</organism>
<evidence type="ECO:0000256" key="1">
    <source>
        <dbReference type="ARBA" id="ARBA00001936"/>
    </source>
</evidence>
<dbReference type="RefSeq" id="WP_379904714.1">
    <property type="nucleotide sequence ID" value="NZ_JBHRTR010000035.1"/>
</dbReference>
<dbReference type="SUPFAM" id="SSF52440">
    <property type="entry name" value="PreATP-grasp domain"/>
    <property type="match status" value="1"/>
</dbReference>
<keyword evidence="3 10" id="KW-0436">Ligase</keyword>